<evidence type="ECO:0000313" key="7">
    <source>
        <dbReference type="EMBL" id="OMJ24798.1"/>
    </source>
</evidence>
<evidence type="ECO:0000256" key="1">
    <source>
        <dbReference type="ARBA" id="ARBA00022598"/>
    </source>
</evidence>
<dbReference type="InterPro" id="IPR017959">
    <property type="entry name" value="Asn/Gln-tRNA_amidoTrfase_suB/E"/>
</dbReference>
<dbReference type="InterPro" id="IPR018027">
    <property type="entry name" value="Asn/Gln_amidotransferase"/>
</dbReference>
<dbReference type="GO" id="GO:0005739">
    <property type="term" value="C:mitochondrion"/>
    <property type="evidence" value="ECO:0007669"/>
    <property type="project" value="TreeGrafter"/>
</dbReference>
<dbReference type="Proteomes" id="UP000187283">
    <property type="component" value="Unassembled WGS sequence"/>
</dbReference>
<dbReference type="GO" id="GO:0050567">
    <property type="term" value="F:glutaminyl-tRNA synthase (glutamine-hydrolyzing) activity"/>
    <property type="evidence" value="ECO:0007669"/>
    <property type="project" value="TreeGrafter"/>
</dbReference>
<keyword evidence="8" id="KW-1185">Reference proteome</keyword>
<sequence>MPKVNPDAYFKAAKAILALNGELQQVSSFERKHYFYADQPLGYQITQNNNPLGKNGFVTLSHSDGVENETKIRIHQIQLEQDTAKTVNDIIPGRSLIDYNRAGIALIEIVTEPDLKNSTEAVEFLKKVSQLLQITNSSNALMEEGSLRCDVNISLIPHNMNFESFKSLPPSNDFKKYGTRIEIKNLNSLKSVSGAIESEIKRQSHCLDIGVDIISETRSFDLISKLTKPTRSKESSPDYRFMPESDIPKIILSKEWIEYVSKSMPELPDTTKARLLNKYNLTLSDINVLYKQPNSISFFEQTVGLGADIRKTFSCPKDLYELISAVEKSEITTPVAKKILILKFDGNTSTIHEIAKSNNWLSKAVDSSELVALCQNVIAENEKKANEYKSTISNPKNNCKRILNSFVGLAIKKSSGSQAKPQQLVEIFKELLKN</sequence>
<dbReference type="AlphaFoldDB" id="A0A1R1YCZ9"/>
<dbReference type="Gene3D" id="1.10.10.410">
    <property type="match status" value="1"/>
</dbReference>
<dbReference type="EMBL" id="LSSN01000276">
    <property type="protein sequence ID" value="OMJ24798.1"/>
    <property type="molecule type" value="Genomic_DNA"/>
</dbReference>
<dbReference type="OrthoDB" id="1722066at2759"/>
<feature type="domain" description="Asn/Gln amidotransferase" evidence="6">
    <location>
        <begin position="297"/>
        <end position="432"/>
    </location>
</feature>
<keyword evidence="3" id="KW-0067">ATP-binding</keyword>
<dbReference type="PROSITE" id="PS01234">
    <property type="entry name" value="GATB"/>
    <property type="match status" value="1"/>
</dbReference>
<dbReference type="InterPro" id="IPR003789">
    <property type="entry name" value="Asn/Gln_tRNA_amidoTrase-B-like"/>
</dbReference>
<dbReference type="InterPro" id="IPR006075">
    <property type="entry name" value="Asn/Gln-tRNA_Trfase_suB/E_cat"/>
</dbReference>
<dbReference type="Pfam" id="PF02934">
    <property type="entry name" value="GatB_N"/>
    <property type="match status" value="1"/>
</dbReference>
<reference evidence="7 8" key="1">
    <citation type="submission" date="2017-01" db="EMBL/GenBank/DDBJ databases">
        <authorList>
            <person name="Mah S.A."/>
            <person name="Swanson W.J."/>
            <person name="Moy G.W."/>
            <person name="Vacquier V.D."/>
        </authorList>
    </citation>
    <scope>NUCLEOTIDE SEQUENCE [LARGE SCALE GENOMIC DNA]</scope>
    <source>
        <strain evidence="7 8">GSMNP</strain>
    </source>
</reference>
<dbReference type="GO" id="GO:0030956">
    <property type="term" value="C:glutamyl-tRNA(Gln) amidotransferase complex"/>
    <property type="evidence" value="ECO:0007669"/>
    <property type="project" value="TreeGrafter"/>
</dbReference>
<dbReference type="PANTHER" id="PTHR11659:SF0">
    <property type="entry name" value="GLUTAMYL-TRNA(GLN) AMIDOTRANSFERASE SUBUNIT B, MITOCHONDRIAL"/>
    <property type="match status" value="1"/>
</dbReference>
<keyword evidence="4" id="KW-0648">Protein biosynthesis</keyword>
<dbReference type="GO" id="GO:0032543">
    <property type="term" value="P:mitochondrial translation"/>
    <property type="evidence" value="ECO:0007669"/>
    <property type="project" value="TreeGrafter"/>
</dbReference>
<dbReference type="GO" id="GO:0005524">
    <property type="term" value="F:ATP binding"/>
    <property type="evidence" value="ECO:0007669"/>
    <property type="project" value="UniProtKB-KW"/>
</dbReference>
<comment type="catalytic activity">
    <reaction evidence="5">
        <text>L-glutamyl-tRNA(Gln) + L-glutamine + ATP + H2O = L-glutaminyl-tRNA(Gln) + L-glutamate + ADP + phosphate + H(+)</text>
        <dbReference type="Rhea" id="RHEA:17521"/>
        <dbReference type="Rhea" id="RHEA-COMP:9681"/>
        <dbReference type="Rhea" id="RHEA-COMP:9684"/>
        <dbReference type="ChEBI" id="CHEBI:15377"/>
        <dbReference type="ChEBI" id="CHEBI:15378"/>
        <dbReference type="ChEBI" id="CHEBI:29985"/>
        <dbReference type="ChEBI" id="CHEBI:30616"/>
        <dbReference type="ChEBI" id="CHEBI:43474"/>
        <dbReference type="ChEBI" id="CHEBI:58359"/>
        <dbReference type="ChEBI" id="CHEBI:78520"/>
        <dbReference type="ChEBI" id="CHEBI:78521"/>
        <dbReference type="ChEBI" id="CHEBI:456216"/>
    </reaction>
</comment>
<dbReference type="GO" id="GO:0016740">
    <property type="term" value="F:transferase activity"/>
    <property type="evidence" value="ECO:0007669"/>
    <property type="project" value="UniProtKB-KW"/>
</dbReference>
<dbReference type="SUPFAM" id="SSF55931">
    <property type="entry name" value="Glutamine synthetase/guanido kinase"/>
    <property type="match status" value="1"/>
</dbReference>
<dbReference type="InterPro" id="IPR023168">
    <property type="entry name" value="GatB_Yqey_C_2"/>
</dbReference>
<evidence type="ECO:0000256" key="3">
    <source>
        <dbReference type="ARBA" id="ARBA00022840"/>
    </source>
</evidence>
<dbReference type="STRING" id="133412.A0A1R1YCZ9"/>
<evidence type="ECO:0000256" key="5">
    <source>
        <dbReference type="ARBA" id="ARBA00047913"/>
    </source>
</evidence>
<protein>
    <submittedName>
        <fullName evidence="7">Aspartyl/glutamyl-tRNA(Asn/Gln) amidotransferase subunit B</fullName>
    </submittedName>
</protein>
<gene>
    <name evidence="7" type="ORF">AYI70_g1331</name>
</gene>
<keyword evidence="1" id="KW-0436">Ligase</keyword>
<comment type="caution">
    <text evidence="7">The sequence shown here is derived from an EMBL/GenBank/DDBJ whole genome shotgun (WGS) entry which is preliminary data.</text>
</comment>
<dbReference type="SUPFAM" id="SSF89095">
    <property type="entry name" value="GatB/YqeY motif"/>
    <property type="match status" value="1"/>
</dbReference>
<organism evidence="7 8">
    <name type="scientific">Smittium culicis</name>
    <dbReference type="NCBI Taxonomy" id="133412"/>
    <lineage>
        <taxon>Eukaryota</taxon>
        <taxon>Fungi</taxon>
        <taxon>Fungi incertae sedis</taxon>
        <taxon>Zoopagomycota</taxon>
        <taxon>Kickxellomycotina</taxon>
        <taxon>Harpellomycetes</taxon>
        <taxon>Harpellales</taxon>
        <taxon>Legeriomycetaceae</taxon>
        <taxon>Smittium</taxon>
    </lineage>
</organism>
<proteinExistence type="predicted"/>
<dbReference type="PANTHER" id="PTHR11659">
    <property type="entry name" value="GLUTAMYL-TRNA GLN AMIDOTRANSFERASE SUBUNIT B MITOCHONDRIAL AND PROKARYOTIC PET112-RELATED"/>
    <property type="match status" value="1"/>
</dbReference>
<evidence type="ECO:0000256" key="4">
    <source>
        <dbReference type="ARBA" id="ARBA00022917"/>
    </source>
</evidence>
<dbReference type="InterPro" id="IPR017958">
    <property type="entry name" value="Gln-tRNA_amidoTrfase_suB_CS"/>
</dbReference>
<dbReference type="Pfam" id="PF02637">
    <property type="entry name" value="GatB_Yqey"/>
    <property type="match status" value="1"/>
</dbReference>
<accession>A0A1R1YCZ9</accession>
<evidence type="ECO:0000259" key="6">
    <source>
        <dbReference type="SMART" id="SM00845"/>
    </source>
</evidence>
<evidence type="ECO:0000256" key="2">
    <source>
        <dbReference type="ARBA" id="ARBA00022741"/>
    </source>
</evidence>
<keyword evidence="2" id="KW-0547">Nucleotide-binding</keyword>
<name>A0A1R1YCZ9_9FUNG</name>
<keyword evidence="7" id="KW-0808">Transferase</keyword>
<dbReference type="SMART" id="SM00845">
    <property type="entry name" value="GatB_Yqey"/>
    <property type="match status" value="1"/>
</dbReference>
<dbReference type="GO" id="GO:0070681">
    <property type="term" value="P:glutaminyl-tRNAGln biosynthesis via transamidation"/>
    <property type="evidence" value="ECO:0007669"/>
    <property type="project" value="TreeGrafter"/>
</dbReference>
<dbReference type="InterPro" id="IPR014746">
    <property type="entry name" value="Gln_synth/guanido_kin_cat_dom"/>
</dbReference>
<evidence type="ECO:0000313" key="8">
    <source>
        <dbReference type="Proteomes" id="UP000187283"/>
    </source>
</evidence>